<comment type="cofactor">
    <cofactor evidence="1 7">
        <name>heme</name>
        <dbReference type="ChEBI" id="CHEBI:30413"/>
    </cofactor>
</comment>
<dbReference type="GO" id="GO:0005506">
    <property type="term" value="F:iron ion binding"/>
    <property type="evidence" value="ECO:0007669"/>
    <property type="project" value="InterPro"/>
</dbReference>
<evidence type="ECO:0000256" key="2">
    <source>
        <dbReference type="ARBA" id="ARBA00005179"/>
    </source>
</evidence>
<evidence type="ECO:0000313" key="10">
    <source>
        <dbReference type="EMBL" id="KAJ3836012.1"/>
    </source>
</evidence>
<feature type="signal peptide" evidence="9">
    <location>
        <begin position="1"/>
        <end position="23"/>
    </location>
</feature>
<name>A0AA38UFB9_9AGAR</name>
<dbReference type="SUPFAM" id="SSF48264">
    <property type="entry name" value="Cytochrome P450"/>
    <property type="match status" value="1"/>
</dbReference>
<dbReference type="Pfam" id="PF00067">
    <property type="entry name" value="p450"/>
    <property type="match status" value="1"/>
</dbReference>
<keyword evidence="4 7" id="KW-0479">Metal-binding</keyword>
<feature type="binding site" description="axial binding residue" evidence="7">
    <location>
        <position position="475"/>
    </location>
    <ligand>
        <name>heme</name>
        <dbReference type="ChEBI" id="CHEBI:30413"/>
    </ligand>
    <ligandPart>
        <name>Fe</name>
        <dbReference type="ChEBI" id="CHEBI:18248"/>
    </ligandPart>
</feature>
<dbReference type="EMBL" id="MU806357">
    <property type="protein sequence ID" value="KAJ3836012.1"/>
    <property type="molecule type" value="Genomic_DNA"/>
</dbReference>
<dbReference type="PRINTS" id="PR00385">
    <property type="entry name" value="P450"/>
</dbReference>
<dbReference type="InterPro" id="IPR050121">
    <property type="entry name" value="Cytochrome_P450_monoxygenase"/>
</dbReference>
<dbReference type="PRINTS" id="PR00465">
    <property type="entry name" value="EP450IV"/>
</dbReference>
<accession>A0AA38UFB9</accession>
<evidence type="ECO:0000256" key="8">
    <source>
        <dbReference type="RuleBase" id="RU000461"/>
    </source>
</evidence>
<reference evidence="10" key="1">
    <citation type="submission" date="2022-08" db="EMBL/GenBank/DDBJ databases">
        <authorList>
            <consortium name="DOE Joint Genome Institute"/>
            <person name="Min B."/>
            <person name="Riley R."/>
            <person name="Sierra-Patev S."/>
            <person name="Naranjo-Ortiz M."/>
            <person name="Looney B."/>
            <person name="Konkel Z."/>
            <person name="Slot J.C."/>
            <person name="Sakamoto Y."/>
            <person name="Steenwyk J.L."/>
            <person name="Rokas A."/>
            <person name="Carro J."/>
            <person name="Camarero S."/>
            <person name="Ferreira P."/>
            <person name="Molpeceres G."/>
            <person name="Ruiz-Duenas F.J."/>
            <person name="Serrano A."/>
            <person name="Henrissat B."/>
            <person name="Drula E."/>
            <person name="Hughes K.W."/>
            <person name="Mata J.L."/>
            <person name="Ishikawa N.K."/>
            <person name="Vargas-Isla R."/>
            <person name="Ushijima S."/>
            <person name="Smith C.A."/>
            <person name="Ahrendt S."/>
            <person name="Andreopoulos W."/>
            <person name="He G."/>
            <person name="Labutti K."/>
            <person name="Lipzen A."/>
            <person name="Ng V."/>
            <person name="Sandor L."/>
            <person name="Barry K."/>
            <person name="Martinez A.T."/>
            <person name="Xiao Y."/>
            <person name="Gibbons J.G."/>
            <person name="Terashima K."/>
            <person name="Hibbett D.S."/>
            <person name="Grigoriev I.V."/>
        </authorList>
    </citation>
    <scope>NUCLEOTIDE SEQUENCE</scope>
    <source>
        <strain evidence="10">TFB9207</strain>
    </source>
</reference>
<evidence type="ECO:0000256" key="7">
    <source>
        <dbReference type="PIRSR" id="PIRSR602403-1"/>
    </source>
</evidence>
<evidence type="ECO:0000256" key="3">
    <source>
        <dbReference type="ARBA" id="ARBA00010617"/>
    </source>
</evidence>
<keyword evidence="8" id="KW-0503">Monooxygenase</keyword>
<dbReference type="GO" id="GO:0020037">
    <property type="term" value="F:heme binding"/>
    <property type="evidence" value="ECO:0007669"/>
    <property type="project" value="InterPro"/>
</dbReference>
<dbReference type="GO" id="GO:0016705">
    <property type="term" value="F:oxidoreductase activity, acting on paired donors, with incorporation or reduction of molecular oxygen"/>
    <property type="evidence" value="ECO:0007669"/>
    <property type="project" value="InterPro"/>
</dbReference>
<evidence type="ECO:0000313" key="11">
    <source>
        <dbReference type="Proteomes" id="UP001163846"/>
    </source>
</evidence>
<dbReference type="InterPro" id="IPR001128">
    <property type="entry name" value="Cyt_P450"/>
</dbReference>
<organism evidence="10 11">
    <name type="scientific">Lentinula raphanica</name>
    <dbReference type="NCBI Taxonomy" id="153919"/>
    <lineage>
        <taxon>Eukaryota</taxon>
        <taxon>Fungi</taxon>
        <taxon>Dikarya</taxon>
        <taxon>Basidiomycota</taxon>
        <taxon>Agaricomycotina</taxon>
        <taxon>Agaricomycetes</taxon>
        <taxon>Agaricomycetidae</taxon>
        <taxon>Agaricales</taxon>
        <taxon>Marasmiineae</taxon>
        <taxon>Omphalotaceae</taxon>
        <taxon>Lentinula</taxon>
    </lineage>
</organism>
<comment type="pathway">
    <text evidence="2">Secondary metabolite biosynthesis.</text>
</comment>
<keyword evidence="7 8" id="KW-0349">Heme</keyword>
<comment type="caution">
    <text evidence="10">The sequence shown here is derived from an EMBL/GenBank/DDBJ whole genome shotgun (WGS) entry which is preliminary data.</text>
</comment>
<dbReference type="Gene3D" id="1.10.630.10">
    <property type="entry name" value="Cytochrome P450"/>
    <property type="match status" value="1"/>
</dbReference>
<evidence type="ECO:0000256" key="5">
    <source>
        <dbReference type="ARBA" id="ARBA00023002"/>
    </source>
</evidence>
<dbReference type="InterPro" id="IPR017972">
    <property type="entry name" value="Cyt_P450_CS"/>
</dbReference>
<keyword evidence="11" id="KW-1185">Reference proteome</keyword>
<comment type="similarity">
    <text evidence="3 8">Belongs to the cytochrome P450 family.</text>
</comment>
<dbReference type="PANTHER" id="PTHR24305">
    <property type="entry name" value="CYTOCHROME P450"/>
    <property type="match status" value="1"/>
</dbReference>
<keyword evidence="6 7" id="KW-0408">Iron</keyword>
<evidence type="ECO:0000256" key="1">
    <source>
        <dbReference type="ARBA" id="ARBA00001971"/>
    </source>
</evidence>
<dbReference type="PANTHER" id="PTHR24305:SF157">
    <property type="entry name" value="N-ACETYLTRYPTOPHAN 6-HYDROXYLASE IVOC-RELATED"/>
    <property type="match status" value="1"/>
</dbReference>
<evidence type="ECO:0000256" key="9">
    <source>
        <dbReference type="SAM" id="SignalP"/>
    </source>
</evidence>
<dbReference type="InterPro" id="IPR036396">
    <property type="entry name" value="Cyt_P450_sf"/>
</dbReference>
<keyword evidence="5 8" id="KW-0560">Oxidoreductase</keyword>
<keyword evidence="9" id="KW-0732">Signal</keyword>
<dbReference type="GO" id="GO:0004497">
    <property type="term" value="F:monooxygenase activity"/>
    <property type="evidence" value="ECO:0007669"/>
    <property type="project" value="UniProtKB-KW"/>
</dbReference>
<evidence type="ECO:0000256" key="6">
    <source>
        <dbReference type="ARBA" id="ARBA00023004"/>
    </source>
</evidence>
<gene>
    <name evidence="10" type="ORF">F5878DRAFT_587299</name>
</gene>
<protein>
    <submittedName>
        <fullName evidence="10">Cytochrome P450</fullName>
    </submittedName>
</protein>
<sequence>MLALVFATSFLVALGALLVGRSAKQPLKQFPGPSLARWTTLYKAYFEIVKKGGWVRQLENLHAAYGPIVRVGPNELHFSDPRAYGEIYAPGSRFHKDMALYSIFKHSNSSVFTTPDPHDAAVIRNVLSPYFSRRAIIPKIPLIKEQVTKLITILKTHTSESEDPVNLDHALPAVALDAFTSLIFSRPFDTLSAPGFDHPFIRGVPSTYINIWVKKYFPRLKTPLMLAFMRFLSLVDPVTITFADQLKLIIEDLKLALQRTSTPDESPLDEALTDGPLYPFLLHKIQSQIQKPTITAETSEQLRDLLQHNRLVAEGFNLRFAGADTVGTACTVGVRCLLSNRDVLVRLVRELDEAWPNEGDIAFEDLEKLPYLTAVIKESLRLSHGVVTPLGRVVSSGDAVIVGETIPTGTIVGISSTFVHLNAEIFPEPTKFHPDRWLKSSQKSRDQNEEHSDSSAVDVNADKYLVSFSRGPRSCFGIHLAWCELYIIFGYLFRMLELIPQTELDPNQPLQFDDFFLPTYVCDPLLVFVRERTSLVK</sequence>
<dbReference type="InterPro" id="IPR002403">
    <property type="entry name" value="Cyt_P450_E_grp-IV"/>
</dbReference>
<dbReference type="CDD" id="cd11062">
    <property type="entry name" value="CYP58-like"/>
    <property type="match status" value="1"/>
</dbReference>
<dbReference type="PROSITE" id="PS00086">
    <property type="entry name" value="CYTOCHROME_P450"/>
    <property type="match status" value="1"/>
</dbReference>
<proteinExistence type="inferred from homology"/>
<dbReference type="AlphaFoldDB" id="A0AA38UFB9"/>
<dbReference type="Proteomes" id="UP001163846">
    <property type="component" value="Unassembled WGS sequence"/>
</dbReference>
<feature type="chain" id="PRO_5041386569" evidence="9">
    <location>
        <begin position="24"/>
        <end position="537"/>
    </location>
</feature>
<evidence type="ECO:0000256" key="4">
    <source>
        <dbReference type="ARBA" id="ARBA00022723"/>
    </source>
</evidence>